<sequence>MAWNHDQMAARAAQELQDGFYVNLGIGLPTLVANHVPGHMEVWLQSENGMLGIGPFPTEDEVDADLINAGKQTVTTLPGSSIFGSDESFAMIRGGKVNLSILGAMQVSEHGDLANWMIPGKMVKGMGGAMDLVAGVKRVIVLMEHVAKKKDGSEDLKILPACTLPLTGKAVVDRIITDLAVMDVTPTGLKVVDLAPGVTLEQLQVKTGVKLQ</sequence>
<dbReference type="GO" id="GO:0008410">
    <property type="term" value="F:CoA-transferase activity"/>
    <property type="evidence" value="ECO:0007669"/>
    <property type="project" value="InterPro"/>
</dbReference>
<dbReference type="NCBIfam" id="TIGR02428">
    <property type="entry name" value="pcaJ_scoB_fam"/>
    <property type="match status" value="1"/>
</dbReference>
<gene>
    <name evidence="3" type="ORF">PG1C_03200</name>
</gene>
<dbReference type="SUPFAM" id="SSF100950">
    <property type="entry name" value="NagB/RpiA/CoA transferase-like"/>
    <property type="match status" value="1"/>
</dbReference>
<dbReference type="HOGENOM" id="CLU_019942_4_1_4"/>
<evidence type="ECO:0000256" key="2">
    <source>
        <dbReference type="ARBA" id="ARBA00022679"/>
    </source>
</evidence>
<dbReference type="SMART" id="SM00882">
    <property type="entry name" value="CoA_trans"/>
    <property type="match status" value="1"/>
</dbReference>
<dbReference type="InterPro" id="IPR004165">
    <property type="entry name" value="CoA_trans_fam_I"/>
</dbReference>
<organism evidence="3 4">
    <name type="scientific">Rugosibacter aromaticivorans</name>
    <dbReference type="NCBI Taxonomy" id="1565605"/>
    <lineage>
        <taxon>Bacteria</taxon>
        <taxon>Pseudomonadati</taxon>
        <taxon>Pseudomonadota</taxon>
        <taxon>Betaproteobacteria</taxon>
        <taxon>Nitrosomonadales</taxon>
        <taxon>Sterolibacteriaceae</taxon>
        <taxon>Rugosibacter</taxon>
    </lineage>
</organism>
<dbReference type="InterPro" id="IPR012791">
    <property type="entry name" value="3-oxoacid_CoA-transf_B"/>
</dbReference>
<evidence type="ECO:0000256" key="1">
    <source>
        <dbReference type="ARBA" id="ARBA00007047"/>
    </source>
</evidence>
<evidence type="ECO:0000313" key="3">
    <source>
        <dbReference type="EMBL" id="AJP47738.1"/>
    </source>
</evidence>
<evidence type="ECO:0000313" key="4">
    <source>
        <dbReference type="Proteomes" id="UP000061603"/>
    </source>
</evidence>
<protein>
    <submittedName>
        <fullName evidence="3">Succinyl-CoA:3-ketoacid-CoA transferase</fullName>
    </submittedName>
</protein>
<dbReference type="Gene3D" id="3.40.1080.10">
    <property type="entry name" value="Glutaconate Coenzyme A-transferase"/>
    <property type="match status" value="1"/>
</dbReference>
<dbReference type="InterPro" id="IPR037171">
    <property type="entry name" value="NagB/RpiA_transferase-like"/>
</dbReference>
<dbReference type="PATRIC" id="fig|1565605.3.peg.672"/>
<name>A0A0C5J7N7_9PROT</name>
<accession>A0A0C5J7N7</accession>
<comment type="similarity">
    <text evidence="1">Belongs to the 3-oxoacid CoA-transferase subunit B family.</text>
</comment>
<dbReference type="PANTHER" id="PTHR13707">
    <property type="entry name" value="KETOACID-COENZYME A TRANSFERASE"/>
    <property type="match status" value="1"/>
</dbReference>
<reference evidence="3 4" key="1">
    <citation type="journal article" date="2015" name="Genome Announc.">
        <title>Complete Genome Sequence of a Novel Bacterium within the Family Rhodocyclaceae That Degrades Polycyclic Aromatic Hydrocarbons.</title>
        <authorList>
            <person name="Singleton D.R."/>
            <person name="Dickey A.N."/>
            <person name="Scholl E.H."/>
            <person name="Wright F.A."/>
            <person name="Aitken M.D."/>
        </authorList>
    </citation>
    <scope>NUCLEOTIDE SEQUENCE [LARGE SCALE GENOMIC DNA]</scope>
    <source>
        <strain evidence="4">PG1-Ca6</strain>
    </source>
</reference>
<dbReference type="AlphaFoldDB" id="A0A0C5J7N7"/>
<dbReference type="EMBL" id="CP010554">
    <property type="protein sequence ID" value="AJP47738.1"/>
    <property type="molecule type" value="Genomic_DNA"/>
</dbReference>
<keyword evidence="4" id="KW-1185">Reference proteome</keyword>
<dbReference type="PANTHER" id="PTHR13707:SF57">
    <property type="entry name" value="SUCCINYL-COA:3-KETOACID COENZYME A TRANSFERASE SUBUNIT B-RELATED"/>
    <property type="match status" value="1"/>
</dbReference>
<dbReference type="Proteomes" id="UP000061603">
    <property type="component" value="Chromosome"/>
</dbReference>
<dbReference type="FunFam" id="3.40.1080.10:FF:000001">
    <property type="entry name" value="Succinyl-coa:3-ketoacid-coenzyme a transferase subunit b"/>
    <property type="match status" value="1"/>
</dbReference>
<proteinExistence type="inferred from homology"/>
<dbReference type="STRING" id="1565605.PG1C_03200"/>
<dbReference type="KEGG" id="rbu:PG1C_03200"/>
<keyword evidence="2 3" id="KW-0808">Transferase</keyword>
<dbReference type="Pfam" id="PF01144">
    <property type="entry name" value="CoA_trans"/>
    <property type="match status" value="1"/>
</dbReference>
<dbReference type="RefSeq" id="WP_202636001.1">
    <property type="nucleotide sequence ID" value="NZ_CP010554.1"/>
</dbReference>